<evidence type="ECO:0000256" key="4">
    <source>
        <dbReference type="ARBA" id="ARBA00022989"/>
    </source>
</evidence>
<keyword evidence="4 6" id="KW-1133">Transmembrane helix</keyword>
<dbReference type="Pfam" id="PF03739">
    <property type="entry name" value="LptF_LptG"/>
    <property type="match status" value="1"/>
</dbReference>
<dbReference type="GO" id="GO:0015920">
    <property type="term" value="P:lipopolysaccharide transport"/>
    <property type="evidence" value="ECO:0007669"/>
    <property type="project" value="TreeGrafter"/>
</dbReference>
<accession>A0A1H0A5Z8</accession>
<dbReference type="RefSeq" id="WP_092062279.1">
    <property type="nucleotide sequence ID" value="NZ_FNIN01000001.1"/>
</dbReference>
<feature type="transmembrane region" description="Helical" evidence="6">
    <location>
        <begin position="305"/>
        <end position="326"/>
    </location>
</feature>
<evidence type="ECO:0000313" key="8">
    <source>
        <dbReference type="Proteomes" id="UP000199602"/>
    </source>
</evidence>
<dbReference type="OrthoDB" id="9783403at2"/>
<comment type="subcellular location">
    <subcellularLocation>
        <location evidence="1">Cell membrane</location>
        <topology evidence="1">Multi-pass membrane protein</topology>
    </subcellularLocation>
</comment>
<gene>
    <name evidence="7" type="ORF">SAMN04488516_101294</name>
</gene>
<feature type="transmembrane region" description="Helical" evidence="6">
    <location>
        <begin position="338"/>
        <end position="356"/>
    </location>
</feature>
<dbReference type="InterPro" id="IPR005495">
    <property type="entry name" value="LptG/LptF_permease"/>
</dbReference>
<sequence>MRVLTKYIFKNLSLLLFNFFIAGISIYLLFDFLDRVDEFIEKKVVIKTIIVYFLWKIPLIISQISPGIFFLSIILFLSLVYNRNEMVALMSGGIEYKKLVFIIFSISLIFMFTHFFIIQELGSYGLFETAKIWKKEVRNKHLVKQEIFNSWVKDKNKIIYFNKYNLKKKKGNNIICYVVDLERQKVLKLYYATNFLYLKNKKRIILLNGISISPNKFLNSKYNKLELKAHLDLESIATLKSDFPKEALSVWKLKGILAHFKKNGSNITGILTTLYSKFSYSFSILILSFLSSIIVFFVKNIYKSFFIGLICIFIYYALFVTGISFAEEGILSPFIGAWLANLLFLGVCISFFPIILKN</sequence>
<feature type="transmembrane region" description="Helical" evidence="6">
    <location>
        <begin position="50"/>
        <end position="79"/>
    </location>
</feature>
<feature type="transmembrane region" description="Helical" evidence="6">
    <location>
        <begin position="12"/>
        <end position="30"/>
    </location>
</feature>
<evidence type="ECO:0000313" key="7">
    <source>
        <dbReference type="EMBL" id="SDN28960.1"/>
    </source>
</evidence>
<evidence type="ECO:0000256" key="5">
    <source>
        <dbReference type="ARBA" id="ARBA00023136"/>
    </source>
</evidence>
<keyword evidence="8" id="KW-1185">Reference proteome</keyword>
<dbReference type="AlphaFoldDB" id="A0A1H0A5Z8"/>
<feature type="transmembrane region" description="Helical" evidence="6">
    <location>
        <begin position="99"/>
        <end position="118"/>
    </location>
</feature>
<dbReference type="PANTHER" id="PTHR33529:SF6">
    <property type="entry name" value="YJGP_YJGQ FAMILY PERMEASE"/>
    <property type="match status" value="1"/>
</dbReference>
<feature type="transmembrane region" description="Helical" evidence="6">
    <location>
        <begin position="278"/>
        <end position="298"/>
    </location>
</feature>
<dbReference type="Proteomes" id="UP000199602">
    <property type="component" value="Unassembled WGS sequence"/>
</dbReference>
<evidence type="ECO:0000256" key="2">
    <source>
        <dbReference type="ARBA" id="ARBA00022475"/>
    </source>
</evidence>
<keyword evidence="2" id="KW-1003">Cell membrane</keyword>
<keyword evidence="3 6" id="KW-0812">Transmembrane</keyword>
<dbReference type="EMBL" id="FNIN01000001">
    <property type="protein sequence ID" value="SDN28960.1"/>
    <property type="molecule type" value="Genomic_DNA"/>
</dbReference>
<proteinExistence type="predicted"/>
<evidence type="ECO:0000256" key="6">
    <source>
        <dbReference type="SAM" id="Phobius"/>
    </source>
</evidence>
<keyword evidence="5 6" id="KW-0472">Membrane</keyword>
<dbReference type="GO" id="GO:0043190">
    <property type="term" value="C:ATP-binding cassette (ABC) transporter complex"/>
    <property type="evidence" value="ECO:0007669"/>
    <property type="project" value="TreeGrafter"/>
</dbReference>
<evidence type="ECO:0000256" key="1">
    <source>
        <dbReference type="ARBA" id="ARBA00004651"/>
    </source>
</evidence>
<protein>
    <submittedName>
        <fullName evidence="7">Lipopolysaccharide export system permease protein</fullName>
    </submittedName>
</protein>
<organism evidence="7 8">
    <name type="scientific">Desulfonauticus submarinus</name>
    <dbReference type="NCBI Taxonomy" id="206665"/>
    <lineage>
        <taxon>Bacteria</taxon>
        <taxon>Pseudomonadati</taxon>
        <taxon>Thermodesulfobacteriota</taxon>
        <taxon>Desulfovibrionia</taxon>
        <taxon>Desulfovibrionales</taxon>
        <taxon>Desulfonauticaceae</taxon>
        <taxon>Desulfonauticus</taxon>
    </lineage>
</organism>
<name>A0A1H0A5Z8_9BACT</name>
<evidence type="ECO:0000256" key="3">
    <source>
        <dbReference type="ARBA" id="ARBA00022692"/>
    </source>
</evidence>
<reference evidence="7 8" key="1">
    <citation type="submission" date="2016-10" db="EMBL/GenBank/DDBJ databases">
        <authorList>
            <person name="de Groot N.N."/>
        </authorList>
    </citation>
    <scope>NUCLEOTIDE SEQUENCE [LARGE SCALE GENOMIC DNA]</scope>
    <source>
        <strain evidence="7 8">DSM 15269</strain>
    </source>
</reference>
<dbReference type="PANTHER" id="PTHR33529">
    <property type="entry name" value="SLR0882 PROTEIN-RELATED"/>
    <property type="match status" value="1"/>
</dbReference>
<dbReference type="STRING" id="206665.SAMN04488516_101294"/>